<dbReference type="OrthoDB" id="512288at2759"/>
<feature type="transmembrane region" description="Helical" evidence="6">
    <location>
        <begin position="44"/>
        <end position="66"/>
    </location>
</feature>
<dbReference type="KEGG" id="cvr:CHLNCDRAFT_58448"/>
<evidence type="ECO:0000256" key="2">
    <source>
        <dbReference type="ARBA" id="ARBA00008572"/>
    </source>
</evidence>
<feature type="transmembrane region" description="Helical" evidence="6">
    <location>
        <begin position="109"/>
        <end position="131"/>
    </location>
</feature>
<feature type="transmembrane region" description="Helical" evidence="6">
    <location>
        <begin position="600"/>
        <end position="620"/>
    </location>
</feature>
<evidence type="ECO:0000313" key="8">
    <source>
        <dbReference type="Proteomes" id="UP000008141"/>
    </source>
</evidence>
<evidence type="ECO:0000256" key="4">
    <source>
        <dbReference type="ARBA" id="ARBA00022989"/>
    </source>
</evidence>
<evidence type="ECO:0008006" key="9">
    <source>
        <dbReference type="Google" id="ProtNLM"/>
    </source>
</evidence>
<sequence length="639" mass="69767">MKLVKEYFAALRALPTILPRLVFRKRTLEEQLQEAMLRGSLRKAFGGFDVLCLGLGILIGSGWAQFTGTAGVYAGTAVIISVIIGGLTALISGACYAELCVEFPVSGGSFSYVMITFGEFAGFVTVASLILEYVAGMALVARGFSTYLARLCNQPPDFFRVGPETVAGGQFDLMALAIVLIISAVMTLGMRESALITTYTTVVKVVLLVVVAIVGYTAGSASNMEPFLNPLWEEDGVFLGSSILFFCYVGFDALGTAAEEVKNVNHIPWGIVGSITGAGLLYFMLALAMVLMTTPNISCPYPSFFSGLGRVNFITVFDGVGLHWMQYVTSVAALLGIVAALIVGLFSVSRVVMAASRDWLLPPFLARVSPRTQTPVLAQTVLAVVIAVSGMVVDNNNLQPLVSFGTLMALWLVCNAMLYRRYVPDVQVRATRHGAIETVARSDSHWTMPWRRHLHLSLRARRILVWTHLGVLNAICVALAAFYQANAVVIPDAPIFPPEEECKSGTGEPQHTDGPEWFLIGWALVTLSLQFWCPLEYEPAGWRIPFWMMPWLPSLALLLLVFRQAAARRFLRGLAGHATRVALHRIAVQYLNVAALPNSGYWNIGIFYGGALAFYLVFSLPMSYVKHSRVDYASNEDLK</sequence>
<feature type="transmembrane region" description="Helical" evidence="6">
    <location>
        <begin position="398"/>
        <end position="419"/>
    </location>
</feature>
<feature type="transmembrane region" description="Helical" evidence="6">
    <location>
        <begin position="171"/>
        <end position="189"/>
    </location>
</feature>
<name>E1ZKC1_CHLVA</name>
<keyword evidence="3 6" id="KW-0812">Transmembrane</keyword>
<feature type="transmembrane region" description="Helical" evidence="6">
    <location>
        <begin position="463"/>
        <end position="483"/>
    </location>
</feature>
<dbReference type="PANTHER" id="PTHR43243:SF41">
    <property type="entry name" value="CATIONIC AMINO ACID TRANSPORTER 7, CHLOROPLASTIC"/>
    <property type="match status" value="1"/>
</dbReference>
<evidence type="ECO:0000313" key="7">
    <source>
        <dbReference type="EMBL" id="EFN53780.1"/>
    </source>
</evidence>
<feature type="transmembrane region" description="Helical" evidence="6">
    <location>
        <begin position="374"/>
        <end position="392"/>
    </location>
</feature>
<comment type="similarity">
    <text evidence="2">Belongs to the amino acid-polyamine-organocation (APC) superfamily. Cationic amino acid transporter (CAT) (TC 2.A.3.3) family.</text>
</comment>
<evidence type="ECO:0000256" key="3">
    <source>
        <dbReference type="ARBA" id="ARBA00022692"/>
    </source>
</evidence>
<dbReference type="GO" id="GO:0015171">
    <property type="term" value="F:amino acid transmembrane transporter activity"/>
    <property type="evidence" value="ECO:0007669"/>
    <property type="project" value="TreeGrafter"/>
</dbReference>
<dbReference type="PANTHER" id="PTHR43243">
    <property type="entry name" value="INNER MEMBRANE TRANSPORTER YGJI-RELATED"/>
    <property type="match status" value="1"/>
</dbReference>
<dbReference type="AlphaFoldDB" id="E1ZKC1"/>
<dbReference type="EMBL" id="GL433850">
    <property type="protein sequence ID" value="EFN53780.1"/>
    <property type="molecule type" value="Genomic_DNA"/>
</dbReference>
<protein>
    <recommendedName>
        <fullName evidence="9">Cationic amino acid transporter C-terminal domain-containing protein</fullName>
    </recommendedName>
</protein>
<evidence type="ECO:0000256" key="1">
    <source>
        <dbReference type="ARBA" id="ARBA00004141"/>
    </source>
</evidence>
<evidence type="ECO:0000256" key="6">
    <source>
        <dbReference type="SAM" id="Phobius"/>
    </source>
</evidence>
<feature type="transmembrane region" description="Helical" evidence="6">
    <location>
        <begin position="72"/>
        <end position="97"/>
    </location>
</feature>
<dbReference type="Pfam" id="PF13520">
    <property type="entry name" value="AA_permease_2"/>
    <property type="match status" value="1"/>
</dbReference>
<dbReference type="GeneID" id="17353097"/>
<feature type="transmembrane region" description="Helical" evidence="6">
    <location>
        <begin position="236"/>
        <end position="255"/>
    </location>
</feature>
<dbReference type="eggNOG" id="KOG1286">
    <property type="taxonomic scope" value="Eukaryota"/>
</dbReference>
<feature type="transmembrane region" description="Helical" evidence="6">
    <location>
        <begin position="547"/>
        <end position="566"/>
    </location>
</feature>
<dbReference type="InterPro" id="IPR002293">
    <property type="entry name" value="AA/rel_permease1"/>
</dbReference>
<comment type="subcellular location">
    <subcellularLocation>
        <location evidence="1">Membrane</location>
        <topology evidence="1">Multi-pass membrane protein</topology>
    </subcellularLocation>
</comment>
<proteinExistence type="inferred from homology"/>
<dbReference type="RefSeq" id="XP_005845882.1">
    <property type="nucleotide sequence ID" value="XM_005845820.1"/>
</dbReference>
<feature type="transmembrane region" description="Helical" evidence="6">
    <location>
        <begin position="196"/>
        <end position="216"/>
    </location>
</feature>
<evidence type="ECO:0000256" key="5">
    <source>
        <dbReference type="ARBA" id="ARBA00023136"/>
    </source>
</evidence>
<organism evidence="8">
    <name type="scientific">Chlorella variabilis</name>
    <name type="common">Green alga</name>
    <dbReference type="NCBI Taxonomy" id="554065"/>
    <lineage>
        <taxon>Eukaryota</taxon>
        <taxon>Viridiplantae</taxon>
        <taxon>Chlorophyta</taxon>
        <taxon>core chlorophytes</taxon>
        <taxon>Trebouxiophyceae</taxon>
        <taxon>Chlorellales</taxon>
        <taxon>Chlorellaceae</taxon>
        <taxon>Chlorella clade</taxon>
        <taxon>Chlorella</taxon>
    </lineage>
</organism>
<feature type="transmembrane region" description="Helical" evidence="6">
    <location>
        <begin position="327"/>
        <end position="353"/>
    </location>
</feature>
<dbReference type="InParanoid" id="E1ZKC1"/>
<keyword evidence="4 6" id="KW-1133">Transmembrane helix</keyword>
<keyword evidence="8" id="KW-1185">Reference proteome</keyword>
<dbReference type="Proteomes" id="UP000008141">
    <property type="component" value="Unassembled WGS sequence"/>
</dbReference>
<dbReference type="Gene3D" id="1.20.1740.10">
    <property type="entry name" value="Amino acid/polyamine transporter I"/>
    <property type="match status" value="1"/>
</dbReference>
<dbReference type="GO" id="GO:0005886">
    <property type="term" value="C:plasma membrane"/>
    <property type="evidence" value="ECO:0007669"/>
    <property type="project" value="TreeGrafter"/>
</dbReference>
<reference evidence="7 8" key="1">
    <citation type="journal article" date="2010" name="Plant Cell">
        <title>The Chlorella variabilis NC64A genome reveals adaptation to photosymbiosis, coevolution with viruses, and cryptic sex.</title>
        <authorList>
            <person name="Blanc G."/>
            <person name="Duncan G."/>
            <person name="Agarkova I."/>
            <person name="Borodovsky M."/>
            <person name="Gurnon J."/>
            <person name="Kuo A."/>
            <person name="Lindquist E."/>
            <person name="Lucas S."/>
            <person name="Pangilinan J."/>
            <person name="Polle J."/>
            <person name="Salamov A."/>
            <person name="Terry A."/>
            <person name="Yamada T."/>
            <person name="Dunigan D.D."/>
            <person name="Grigoriev I.V."/>
            <person name="Claverie J.M."/>
            <person name="Van Etten J.L."/>
        </authorList>
    </citation>
    <scope>NUCLEOTIDE SEQUENCE [LARGE SCALE GENOMIC DNA]</scope>
    <source>
        <strain evidence="7 8">NC64A</strain>
    </source>
</reference>
<feature type="transmembrane region" description="Helical" evidence="6">
    <location>
        <begin position="267"/>
        <end position="292"/>
    </location>
</feature>
<keyword evidence="5 6" id="KW-0472">Membrane</keyword>
<accession>E1ZKC1</accession>
<gene>
    <name evidence="7" type="ORF">CHLNCDRAFT_58448</name>
</gene>